<sequence>MIKETAMGLEQLRRTRLGMGARAFDPAEVQRFRADGQWRDRTFLDDFLDHAASTPDKAAVVSYVRGRPLPETVTYGQLRAYVDRFAAALLDLRVGRGDVVSIQVANGWEGPAMALAAMRVGAIPNLIPIIYREHEVRHILTDAGSTVYVAPQRFRGYDFAAMALRLQREIVTLDNVFLLDADESVDPELSFTGRFVEPRRELDPFLGATLESLRPGADDVAMLVFTSGTTGLPKAALHTFNTAWSGYRNVVVNALDLTADDVAFMASTLGHLTGFIHGMLVPLSMGQKVVYQDVWDVDGMLDMMETEGLTWTLSATTFALDLVEAQKRRDLPLASRLRAFACGGASIPPGVAIEMDRIFATSLVPLWGCSETGIASIHHLGAPPDVLDASDGYPVPWQQTRVVDDDLTPVPAGTVGNLQVRGPGVFAGYFGRSDLTADAFTADGWYDTGDLGTVLPDGAIRIAGRSKDIIIRGGQNISAVEIESVLYQHPQIQEVAVVAYPDDRLGERVCAVVVAHGADRGLTLDALVSFLEEAGMAKPFWPQRLVVVSQLPRTASGKVQKFVLRQQLADGLLEERA</sequence>
<comment type="similarity">
    <text evidence="1">Belongs to the ATP-dependent AMP-binding enzyme family.</text>
</comment>
<dbReference type="InterPro" id="IPR025110">
    <property type="entry name" value="AMP-bd_C"/>
</dbReference>
<feature type="domain" description="AMP-binding enzyme C-terminal" evidence="4">
    <location>
        <begin position="481"/>
        <end position="558"/>
    </location>
</feature>
<feature type="domain" description="AMP-dependent synthetase/ligase" evidence="3">
    <location>
        <begin position="49"/>
        <end position="430"/>
    </location>
</feature>
<dbReference type="InterPro" id="IPR045851">
    <property type="entry name" value="AMP-bd_C_sf"/>
</dbReference>
<dbReference type="PANTHER" id="PTHR43201">
    <property type="entry name" value="ACYL-COA SYNTHETASE"/>
    <property type="match status" value="1"/>
</dbReference>
<dbReference type="SUPFAM" id="SSF56801">
    <property type="entry name" value="Acetyl-CoA synthetase-like"/>
    <property type="match status" value="1"/>
</dbReference>
<accession>A0A2I2L2D4</accession>
<dbReference type="Proteomes" id="UP000234331">
    <property type="component" value="Unassembled WGS sequence"/>
</dbReference>
<dbReference type="Gene3D" id="3.40.50.12780">
    <property type="entry name" value="N-terminal domain of ligase-like"/>
    <property type="match status" value="1"/>
</dbReference>
<dbReference type="GO" id="GO:0031956">
    <property type="term" value="F:medium-chain fatty acid-CoA ligase activity"/>
    <property type="evidence" value="ECO:0007669"/>
    <property type="project" value="TreeGrafter"/>
</dbReference>
<evidence type="ECO:0000259" key="4">
    <source>
        <dbReference type="Pfam" id="PF13193"/>
    </source>
</evidence>
<evidence type="ECO:0000259" key="3">
    <source>
        <dbReference type="Pfam" id="PF00501"/>
    </source>
</evidence>
<evidence type="ECO:0000256" key="1">
    <source>
        <dbReference type="ARBA" id="ARBA00006432"/>
    </source>
</evidence>
<dbReference type="Pfam" id="PF00501">
    <property type="entry name" value="AMP-binding"/>
    <property type="match status" value="1"/>
</dbReference>
<dbReference type="InterPro" id="IPR000873">
    <property type="entry name" value="AMP-dep_synth/lig_dom"/>
</dbReference>
<organism evidence="5 6">
    <name type="scientific">Frankia canadensis</name>
    <dbReference type="NCBI Taxonomy" id="1836972"/>
    <lineage>
        <taxon>Bacteria</taxon>
        <taxon>Bacillati</taxon>
        <taxon>Actinomycetota</taxon>
        <taxon>Actinomycetes</taxon>
        <taxon>Frankiales</taxon>
        <taxon>Frankiaceae</taxon>
        <taxon>Frankia</taxon>
    </lineage>
</organism>
<dbReference type="EC" id="5.1.1.11" evidence="5"/>
<dbReference type="GO" id="GO:0047462">
    <property type="term" value="F:phenylalanine racemase (ATP-hydrolyzing) activity"/>
    <property type="evidence" value="ECO:0007669"/>
    <property type="project" value="UniProtKB-EC"/>
</dbReference>
<reference evidence="5 6" key="1">
    <citation type="submission" date="2017-06" db="EMBL/GenBank/DDBJ databases">
        <authorList>
            <person name="Kim H.J."/>
            <person name="Triplett B.A."/>
        </authorList>
    </citation>
    <scope>NUCLEOTIDE SEQUENCE [LARGE SCALE GENOMIC DNA]</scope>
    <source>
        <strain evidence="5">FRACA_ARgP5</strain>
    </source>
</reference>
<dbReference type="InterPro" id="IPR020845">
    <property type="entry name" value="AMP-binding_CS"/>
</dbReference>
<evidence type="ECO:0000313" key="5">
    <source>
        <dbReference type="EMBL" id="SNQ52068.1"/>
    </source>
</evidence>
<keyword evidence="2 5" id="KW-0436">Ligase</keyword>
<dbReference type="Gene3D" id="3.30.300.30">
    <property type="match status" value="1"/>
</dbReference>
<keyword evidence="5" id="KW-0413">Isomerase</keyword>
<dbReference type="PANTHER" id="PTHR43201:SF5">
    <property type="entry name" value="MEDIUM-CHAIN ACYL-COA LIGASE ACSF2, MITOCHONDRIAL"/>
    <property type="match status" value="1"/>
</dbReference>
<keyword evidence="6" id="KW-1185">Reference proteome</keyword>
<dbReference type="InterPro" id="IPR042099">
    <property type="entry name" value="ANL_N_sf"/>
</dbReference>
<dbReference type="AlphaFoldDB" id="A0A2I2L2D4"/>
<dbReference type="Pfam" id="PF13193">
    <property type="entry name" value="AMP-binding_C"/>
    <property type="match status" value="1"/>
</dbReference>
<evidence type="ECO:0000256" key="2">
    <source>
        <dbReference type="ARBA" id="ARBA00022598"/>
    </source>
</evidence>
<proteinExistence type="inferred from homology"/>
<evidence type="ECO:0000313" key="6">
    <source>
        <dbReference type="Proteomes" id="UP000234331"/>
    </source>
</evidence>
<name>A0A2I2L2D4_9ACTN</name>
<dbReference type="GO" id="GO:0006631">
    <property type="term" value="P:fatty acid metabolic process"/>
    <property type="evidence" value="ECO:0007669"/>
    <property type="project" value="TreeGrafter"/>
</dbReference>
<dbReference type="FunFam" id="3.30.300.30:FF:000008">
    <property type="entry name" value="2,3-dihydroxybenzoate-AMP ligase"/>
    <property type="match status" value="1"/>
</dbReference>
<protein>
    <submittedName>
        <fullName evidence="5">2,3-dihydroxybenzoate-AMP ligase</fullName>
        <ecNumber evidence="5">5.1.1.11</ecNumber>
    </submittedName>
</protein>
<dbReference type="EMBL" id="FZMO01000558">
    <property type="protein sequence ID" value="SNQ52068.1"/>
    <property type="molecule type" value="Genomic_DNA"/>
</dbReference>
<dbReference type="PROSITE" id="PS00455">
    <property type="entry name" value="AMP_BINDING"/>
    <property type="match status" value="1"/>
</dbReference>
<gene>
    <name evidence="5" type="primary">dhbE</name>
    <name evidence="5" type="ORF">FRACA_90071</name>
</gene>